<dbReference type="Pfam" id="PF07729">
    <property type="entry name" value="FCD"/>
    <property type="match status" value="1"/>
</dbReference>
<dbReference type="SMART" id="SM00345">
    <property type="entry name" value="HTH_GNTR"/>
    <property type="match status" value="1"/>
</dbReference>
<evidence type="ECO:0000256" key="3">
    <source>
        <dbReference type="ARBA" id="ARBA00023163"/>
    </source>
</evidence>
<keyword evidence="2" id="KW-0238">DNA-binding</keyword>
<dbReference type="CDD" id="cd07377">
    <property type="entry name" value="WHTH_GntR"/>
    <property type="match status" value="1"/>
</dbReference>
<proteinExistence type="predicted"/>
<dbReference type="InterPro" id="IPR000524">
    <property type="entry name" value="Tscrpt_reg_HTH_GntR"/>
</dbReference>
<keyword evidence="4" id="KW-1133">Transmembrane helix</keyword>
<dbReference type="SUPFAM" id="SSF48008">
    <property type="entry name" value="GntR ligand-binding domain-like"/>
    <property type="match status" value="1"/>
</dbReference>
<keyword evidence="4" id="KW-0812">Transmembrane</keyword>
<dbReference type="SUPFAM" id="SSF46785">
    <property type="entry name" value="Winged helix' DNA-binding domain"/>
    <property type="match status" value="1"/>
</dbReference>
<keyword evidence="7" id="KW-1185">Reference proteome</keyword>
<protein>
    <recommendedName>
        <fullName evidence="5">HTH gntR-type domain-containing protein</fullName>
    </recommendedName>
</protein>
<evidence type="ECO:0000256" key="4">
    <source>
        <dbReference type="SAM" id="Phobius"/>
    </source>
</evidence>
<keyword evidence="1" id="KW-0805">Transcription regulation</keyword>
<evidence type="ECO:0000256" key="1">
    <source>
        <dbReference type="ARBA" id="ARBA00023015"/>
    </source>
</evidence>
<evidence type="ECO:0000259" key="5">
    <source>
        <dbReference type="PROSITE" id="PS50949"/>
    </source>
</evidence>
<keyword evidence="4" id="KW-0472">Membrane</keyword>
<keyword evidence="3" id="KW-0804">Transcription</keyword>
<dbReference type="OrthoDB" id="9804020at2"/>
<dbReference type="Proteomes" id="UP000013251">
    <property type="component" value="Unassembled WGS sequence"/>
</dbReference>
<dbReference type="GO" id="GO:0003700">
    <property type="term" value="F:DNA-binding transcription factor activity"/>
    <property type="evidence" value="ECO:0007669"/>
    <property type="project" value="InterPro"/>
</dbReference>
<dbReference type="Gene3D" id="1.10.10.10">
    <property type="entry name" value="Winged helix-like DNA-binding domain superfamily/Winged helix DNA-binding domain"/>
    <property type="match status" value="1"/>
</dbReference>
<dbReference type="EMBL" id="APQG01000052">
    <property type="protein sequence ID" value="ENV89779.1"/>
    <property type="molecule type" value="Genomic_DNA"/>
</dbReference>
<dbReference type="InterPro" id="IPR008920">
    <property type="entry name" value="TF_FadR/GntR_C"/>
</dbReference>
<dbReference type="PROSITE" id="PS50949">
    <property type="entry name" value="HTH_GNTR"/>
    <property type="match status" value="1"/>
</dbReference>
<evidence type="ECO:0000313" key="6">
    <source>
        <dbReference type="EMBL" id="ENV89779.1"/>
    </source>
</evidence>
<dbReference type="PATRIC" id="fig|1217650.3.peg.4645"/>
<evidence type="ECO:0000313" key="7">
    <source>
        <dbReference type="Proteomes" id="UP000013251"/>
    </source>
</evidence>
<gene>
    <name evidence="6" type="ORF">F938_04720</name>
</gene>
<dbReference type="InterPro" id="IPR011711">
    <property type="entry name" value="GntR_C"/>
</dbReference>
<dbReference type="Pfam" id="PF00392">
    <property type="entry name" value="GntR"/>
    <property type="match status" value="1"/>
</dbReference>
<dbReference type="InterPro" id="IPR036390">
    <property type="entry name" value="WH_DNA-bd_sf"/>
</dbReference>
<dbReference type="PANTHER" id="PTHR43537:SF47">
    <property type="entry name" value="REGULATORY PROTEIN GNTR HTH"/>
    <property type="match status" value="1"/>
</dbReference>
<reference evidence="6 7" key="1">
    <citation type="submission" date="2013-02" db="EMBL/GenBank/DDBJ databases">
        <title>The Genome Sequence of Acinetobacter bereziniae CIP 70.12.</title>
        <authorList>
            <consortium name="The Broad Institute Genome Sequencing Platform"/>
            <consortium name="The Broad Institute Genome Sequencing Center for Infectious Disease"/>
            <person name="Cerqueira G."/>
            <person name="Feldgarden M."/>
            <person name="Courvalin P."/>
            <person name="Perichon B."/>
            <person name="Grillot-Courvalin C."/>
            <person name="Clermont D."/>
            <person name="Rocha E."/>
            <person name="Yoon E.-J."/>
            <person name="Nemec A."/>
            <person name="Walker B."/>
            <person name="Young S.K."/>
            <person name="Zeng Q."/>
            <person name="Gargeya S."/>
            <person name="Fitzgerald M."/>
            <person name="Haas B."/>
            <person name="Abouelleil A."/>
            <person name="Alvarado L."/>
            <person name="Arachchi H.M."/>
            <person name="Berlin A.M."/>
            <person name="Chapman S.B."/>
            <person name="Dewar J."/>
            <person name="Goldberg J."/>
            <person name="Griggs A."/>
            <person name="Gujja S."/>
            <person name="Hansen M."/>
            <person name="Howarth C."/>
            <person name="Imamovic A."/>
            <person name="Larimer J."/>
            <person name="McCowan C."/>
            <person name="Murphy C."/>
            <person name="Neiman D."/>
            <person name="Pearson M."/>
            <person name="Priest M."/>
            <person name="Roberts A."/>
            <person name="Saif S."/>
            <person name="Shea T."/>
            <person name="Sisk P."/>
            <person name="Sykes S."/>
            <person name="Wortman J."/>
            <person name="Nusbaum C."/>
            <person name="Birren B."/>
        </authorList>
    </citation>
    <scope>NUCLEOTIDE SEQUENCE [LARGE SCALE GENOMIC DNA]</scope>
    <source>
        <strain evidence="6 7">CIP 70.12</strain>
    </source>
</reference>
<dbReference type="SMART" id="SM00895">
    <property type="entry name" value="FCD"/>
    <property type="match status" value="1"/>
</dbReference>
<dbReference type="HOGENOM" id="CLU_017584_9_5_6"/>
<name>N9E4C9_ACIBZ</name>
<dbReference type="PANTHER" id="PTHR43537">
    <property type="entry name" value="TRANSCRIPTIONAL REGULATOR, GNTR FAMILY"/>
    <property type="match status" value="1"/>
</dbReference>
<dbReference type="InterPro" id="IPR036388">
    <property type="entry name" value="WH-like_DNA-bd_sf"/>
</dbReference>
<evidence type="ECO:0000256" key="2">
    <source>
        <dbReference type="ARBA" id="ARBA00023125"/>
    </source>
</evidence>
<dbReference type="Gene3D" id="1.20.120.530">
    <property type="entry name" value="GntR ligand-binding domain-like"/>
    <property type="match status" value="1"/>
</dbReference>
<feature type="transmembrane region" description="Helical" evidence="4">
    <location>
        <begin position="12"/>
        <end position="31"/>
    </location>
</feature>
<comment type="caution">
    <text evidence="6">The sequence shown here is derived from an EMBL/GenBank/DDBJ whole genome shotgun (WGS) entry which is preliminary data.</text>
</comment>
<organism evidence="6 7">
    <name type="scientific">Acinetobacter bereziniae LMG 1003 = CIP 70.12</name>
    <dbReference type="NCBI Taxonomy" id="981324"/>
    <lineage>
        <taxon>Bacteria</taxon>
        <taxon>Pseudomonadati</taxon>
        <taxon>Pseudomonadota</taxon>
        <taxon>Gammaproteobacteria</taxon>
        <taxon>Moraxellales</taxon>
        <taxon>Moraxellaceae</taxon>
        <taxon>Acinetobacter</taxon>
    </lineage>
</organism>
<dbReference type="GO" id="GO:0003677">
    <property type="term" value="F:DNA binding"/>
    <property type="evidence" value="ECO:0007669"/>
    <property type="project" value="UniProtKB-KW"/>
</dbReference>
<dbReference type="PRINTS" id="PR00035">
    <property type="entry name" value="HTHGNTR"/>
</dbReference>
<dbReference type="AlphaFoldDB" id="N9E4C9"/>
<sequence>MSTKNKPYPIKYRLFYLIGLKLVQFISYGFSMKGSIKGVRKKAQNSSVELLHYIHKCINDEIWPVGYRLPAERDLVEQFGIARNTLRKVMDKLESEGIITRHVGRGTFVATIPKTESNNEAESLLQRIYGASPAEVMELRLLLEPQFVELAATRSSGRDLQHINYCLEESEKTTTVRDFEYWDGMLHQAILAAAHNNLLTDLYEAINGVRKQPEWESLKQRSLTPERLSQYRAQHRALVNALCQRDAKAASIAVYNHLIEIRNGMIGEV</sequence>
<feature type="domain" description="HTH gntR-type" evidence="5">
    <location>
        <begin position="44"/>
        <end position="112"/>
    </location>
</feature>
<accession>N9E4C9</accession>